<sequence>MKTSVIFTTYNHPRWLEKVLWGFSVQRHRGFEVVVADDGSRDETRQLIEALRPQLPFPVRHVWQPDEGFQKCRILNKAIVQAEGEYLIFTDGDCIPRPDFVETHLAFADRGTFLSGGYVKLPMALSERIGREEIVSGQVFDLAWLTAHGLRRSLKTLKVNARGAWGDWLNRMSPARSTWNGHNASCYKEFALAVNGFDERMQYGGEDCEFGDRLCHLGLKPRKIRYSTTCLHLDHGRGYVTPEMLEKNRRIRAETLAARRVRSPVGLDQYLDV</sequence>
<name>A0ABQ6BZY0_9BURK</name>
<comment type="caution">
    <text evidence="4">The sequence shown here is derived from an EMBL/GenBank/DDBJ whole genome shotgun (WGS) entry which is preliminary data.</text>
</comment>
<dbReference type="InterPro" id="IPR050834">
    <property type="entry name" value="Glycosyltransf_2"/>
</dbReference>
<evidence type="ECO:0000256" key="1">
    <source>
        <dbReference type="ARBA" id="ARBA00022679"/>
    </source>
</evidence>
<dbReference type="CDD" id="cd06420">
    <property type="entry name" value="GT2_Chondriotin_Pol_N"/>
    <property type="match status" value="1"/>
</dbReference>
<proteinExistence type="predicted"/>
<dbReference type="SUPFAM" id="SSF53448">
    <property type="entry name" value="Nucleotide-diphospho-sugar transferases"/>
    <property type="match status" value="1"/>
</dbReference>
<dbReference type="InterPro" id="IPR001173">
    <property type="entry name" value="Glyco_trans_2-like"/>
</dbReference>
<protein>
    <recommendedName>
        <fullName evidence="6">Glycosyl transferase family 2</fullName>
    </recommendedName>
</protein>
<dbReference type="Pfam" id="PF02709">
    <property type="entry name" value="Glyco_transf_7C"/>
    <property type="match status" value="1"/>
</dbReference>
<dbReference type="EMBL" id="BSPB01000005">
    <property type="protein sequence ID" value="GLS13546.1"/>
    <property type="molecule type" value="Genomic_DNA"/>
</dbReference>
<dbReference type="PANTHER" id="PTHR43685">
    <property type="entry name" value="GLYCOSYLTRANSFERASE"/>
    <property type="match status" value="1"/>
</dbReference>
<dbReference type="PANTHER" id="PTHR43685:SF3">
    <property type="entry name" value="SLR2126 PROTEIN"/>
    <property type="match status" value="1"/>
</dbReference>
<evidence type="ECO:0008006" key="6">
    <source>
        <dbReference type="Google" id="ProtNLM"/>
    </source>
</evidence>
<dbReference type="RefSeq" id="WP_234266768.1">
    <property type="nucleotide sequence ID" value="NZ_BSPB01000005.1"/>
</dbReference>
<feature type="domain" description="Galactosyltransferase C-terminal" evidence="3">
    <location>
        <begin position="181"/>
        <end position="225"/>
    </location>
</feature>
<evidence type="ECO:0000259" key="3">
    <source>
        <dbReference type="Pfam" id="PF02709"/>
    </source>
</evidence>
<organism evidence="4 5">
    <name type="scientific">Hydrogenophaga electricum</name>
    <dbReference type="NCBI Taxonomy" id="1230953"/>
    <lineage>
        <taxon>Bacteria</taxon>
        <taxon>Pseudomonadati</taxon>
        <taxon>Pseudomonadota</taxon>
        <taxon>Betaproteobacteria</taxon>
        <taxon>Burkholderiales</taxon>
        <taxon>Comamonadaceae</taxon>
        <taxon>Hydrogenophaga</taxon>
    </lineage>
</organism>
<evidence type="ECO:0000313" key="5">
    <source>
        <dbReference type="Proteomes" id="UP001156903"/>
    </source>
</evidence>
<gene>
    <name evidence="4" type="ORF">GCM10007935_09760</name>
</gene>
<evidence type="ECO:0000259" key="2">
    <source>
        <dbReference type="Pfam" id="PF00535"/>
    </source>
</evidence>
<keyword evidence="1" id="KW-0808">Transferase</keyword>
<reference evidence="5" key="1">
    <citation type="journal article" date="2019" name="Int. J. Syst. Evol. Microbiol.">
        <title>The Global Catalogue of Microorganisms (GCM) 10K type strain sequencing project: providing services to taxonomists for standard genome sequencing and annotation.</title>
        <authorList>
            <consortium name="The Broad Institute Genomics Platform"/>
            <consortium name="The Broad Institute Genome Sequencing Center for Infectious Disease"/>
            <person name="Wu L."/>
            <person name="Ma J."/>
        </authorList>
    </citation>
    <scope>NUCLEOTIDE SEQUENCE [LARGE SCALE GENOMIC DNA]</scope>
    <source>
        <strain evidence="5">NBRC 109341</strain>
    </source>
</reference>
<evidence type="ECO:0000313" key="4">
    <source>
        <dbReference type="EMBL" id="GLS13546.1"/>
    </source>
</evidence>
<dbReference type="InterPro" id="IPR027791">
    <property type="entry name" value="Galactosyl_T_C"/>
</dbReference>
<dbReference type="InterPro" id="IPR029044">
    <property type="entry name" value="Nucleotide-diphossugar_trans"/>
</dbReference>
<accession>A0ABQ6BZY0</accession>
<dbReference type="Proteomes" id="UP001156903">
    <property type="component" value="Unassembled WGS sequence"/>
</dbReference>
<keyword evidence="5" id="KW-1185">Reference proteome</keyword>
<feature type="domain" description="Glycosyltransferase 2-like" evidence="2">
    <location>
        <begin position="4"/>
        <end position="112"/>
    </location>
</feature>
<dbReference type="Pfam" id="PF00535">
    <property type="entry name" value="Glycos_transf_2"/>
    <property type="match status" value="1"/>
</dbReference>
<dbReference type="Gene3D" id="3.90.550.10">
    <property type="entry name" value="Spore Coat Polysaccharide Biosynthesis Protein SpsA, Chain A"/>
    <property type="match status" value="1"/>
</dbReference>